<reference evidence="1" key="1">
    <citation type="submission" date="2023-06" db="EMBL/GenBank/DDBJ databases">
        <authorList>
            <consortium name="Lawrence Berkeley National Laboratory"/>
            <person name="Ahrendt S."/>
            <person name="Sahu N."/>
            <person name="Indic B."/>
            <person name="Wong-Bajracharya J."/>
            <person name="Merenyi Z."/>
            <person name="Ke H.-M."/>
            <person name="Monk M."/>
            <person name="Kocsube S."/>
            <person name="Drula E."/>
            <person name="Lipzen A."/>
            <person name="Balint B."/>
            <person name="Henrissat B."/>
            <person name="Andreopoulos B."/>
            <person name="Martin F.M."/>
            <person name="Harder C.B."/>
            <person name="Rigling D."/>
            <person name="Ford K.L."/>
            <person name="Foster G.D."/>
            <person name="Pangilinan J."/>
            <person name="Papanicolaou A."/>
            <person name="Barry K."/>
            <person name="LaButti K."/>
            <person name="Viragh M."/>
            <person name="Koriabine M."/>
            <person name="Yan M."/>
            <person name="Riley R."/>
            <person name="Champramary S."/>
            <person name="Plett K.L."/>
            <person name="Tsai I.J."/>
            <person name="Slot J."/>
            <person name="Sipos G."/>
            <person name="Plett J."/>
            <person name="Nagy L.G."/>
            <person name="Grigoriev I.V."/>
        </authorList>
    </citation>
    <scope>NUCLEOTIDE SEQUENCE</scope>
    <source>
        <strain evidence="1">CCBAS 213</strain>
    </source>
</reference>
<dbReference type="RefSeq" id="XP_060322453.1">
    <property type="nucleotide sequence ID" value="XM_060478618.1"/>
</dbReference>
<evidence type="ECO:0000313" key="1">
    <source>
        <dbReference type="EMBL" id="KAK0437087.1"/>
    </source>
</evidence>
<dbReference type="GeneID" id="85362166"/>
<comment type="caution">
    <text evidence="1">The sequence shown here is derived from an EMBL/GenBank/DDBJ whole genome shotgun (WGS) entry which is preliminary data.</text>
</comment>
<protein>
    <submittedName>
        <fullName evidence="1">Uncharacterized protein</fullName>
    </submittedName>
</protein>
<keyword evidence="2" id="KW-1185">Reference proteome</keyword>
<dbReference type="EMBL" id="JAUEPS010000117">
    <property type="protein sequence ID" value="KAK0437087.1"/>
    <property type="molecule type" value="Genomic_DNA"/>
</dbReference>
<gene>
    <name evidence="1" type="ORF">EV420DRAFT_1652215</name>
</gene>
<organism evidence="1 2">
    <name type="scientific">Armillaria tabescens</name>
    <name type="common">Ringless honey mushroom</name>
    <name type="synonym">Agaricus tabescens</name>
    <dbReference type="NCBI Taxonomy" id="1929756"/>
    <lineage>
        <taxon>Eukaryota</taxon>
        <taxon>Fungi</taxon>
        <taxon>Dikarya</taxon>
        <taxon>Basidiomycota</taxon>
        <taxon>Agaricomycotina</taxon>
        <taxon>Agaricomycetes</taxon>
        <taxon>Agaricomycetidae</taxon>
        <taxon>Agaricales</taxon>
        <taxon>Marasmiineae</taxon>
        <taxon>Physalacriaceae</taxon>
        <taxon>Desarmillaria</taxon>
    </lineage>
</organism>
<evidence type="ECO:0000313" key="2">
    <source>
        <dbReference type="Proteomes" id="UP001175211"/>
    </source>
</evidence>
<dbReference type="AlphaFoldDB" id="A0AA39MJZ5"/>
<proteinExistence type="predicted"/>
<sequence>MTALLSNLSDSWGLTPPFDVVAFHDELARTHSRKWTFVMNADASIPSTKQNMTFTYASLALVVMDTMKY</sequence>
<accession>A0AA39MJZ5</accession>
<name>A0AA39MJZ5_ARMTA</name>
<dbReference type="Proteomes" id="UP001175211">
    <property type="component" value="Unassembled WGS sequence"/>
</dbReference>